<dbReference type="GeneID" id="62162674"/>
<gene>
    <name evidence="4" type="ORF">CkaCkLH20_06883</name>
</gene>
<keyword evidence="5" id="KW-1185">Reference proteome</keyword>
<keyword evidence="2" id="KW-1133">Transmembrane helix</keyword>
<evidence type="ECO:0000256" key="2">
    <source>
        <dbReference type="SAM" id="Phobius"/>
    </source>
</evidence>
<evidence type="ECO:0000256" key="1">
    <source>
        <dbReference type="SAM" id="MobiDB-lite"/>
    </source>
</evidence>
<dbReference type="RefSeq" id="XP_038744963.1">
    <property type="nucleotide sequence ID" value="XM_038889600.1"/>
</dbReference>
<feature type="region of interest" description="Disordered" evidence="1">
    <location>
        <begin position="183"/>
        <end position="259"/>
    </location>
</feature>
<feature type="compositionally biased region" description="Low complexity" evidence="1">
    <location>
        <begin position="221"/>
        <end position="259"/>
    </location>
</feature>
<dbReference type="Proteomes" id="UP000781932">
    <property type="component" value="Unassembled WGS sequence"/>
</dbReference>
<accession>A0A9P6I205</accession>
<feature type="chain" id="PRO_5040242045" description="Carcinoembryonic antigen-related cell adhesion molecule 1" evidence="3">
    <location>
        <begin position="19"/>
        <end position="398"/>
    </location>
</feature>
<feature type="transmembrane region" description="Helical" evidence="2">
    <location>
        <begin position="260"/>
        <end position="286"/>
    </location>
</feature>
<proteinExistence type="predicted"/>
<feature type="compositionally biased region" description="Polar residues" evidence="1">
    <location>
        <begin position="348"/>
        <end position="368"/>
    </location>
</feature>
<evidence type="ECO:0000313" key="4">
    <source>
        <dbReference type="EMBL" id="KAF9875502.1"/>
    </source>
</evidence>
<keyword evidence="2" id="KW-0812">Transmembrane</keyword>
<name>A0A9P6I205_9PEZI</name>
<feature type="compositionally biased region" description="Polar residues" evidence="1">
    <location>
        <begin position="304"/>
        <end position="316"/>
    </location>
</feature>
<evidence type="ECO:0000256" key="3">
    <source>
        <dbReference type="SAM" id="SignalP"/>
    </source>
</evidence>
<feature type="signal peptide" evidence="3">
    <location>
        <begin position="1"/>
        <end position="18"/>
    </location>
</feature>
<dbReference type="OrthoDB" id="10620533at2759"/>
<feature type="compositionally biased region" description="Polar residues" evidence="1">
    <location>
        <begin position="386"/>
        <end position="398"/>
    </location>
</feature>
<sequence length="398" mass="41990">MHLYSSLILSGAAVLVQAGGLVNENYLPARHTPPSEGIRYGQGTSPVTTPAPKIRFRNANLVPRASPDTCGFLQFPISTGIQEYYCVSTTCVTSGSYFGCTSEPFTACYDGTARICQTGRLGSKTRCCTQSVDGWRPWCVAYRMTDLQGTNTLIGCYNTMLDGMNTNSIFLVSETSLISRLSSISSTPSRTPTPTSSTTPITSTSSISIDVAADPTTLDRASTSSTPASSTTSISSTISIDAESDTSSTTDTPASSSAPVGAIVGGVIGGIAVIGLGVFAIVWLVLRRKRASNKNGPPPPPNQPETSQPFIASPFNQQPHHQQQQPQYQPQQQPSPPQQSQDHASKMYYQQQHSPTSPLPAYNQTSPVNGGGGMSPSTYEVPAVNTKGTGNNAAEMSA</sequence>
<feature type="compositionally biased region" description="Low complexity" evidence="1">
    <location>
        <begin position="317"/>
        <end position="332"/>
    </location>
</feature>
<evidence type="ECO:0000313" key="5">
    <source>
        <dbReference type="Proteomes" id="UP000781932"/>
    </source>
</evidence>
<protein>
    <recommendedName>
        <fullName evidence="6">Carcinoembryonic antigen-related cell adhesion molecule 1</fullName>
    </recommendedName>
</protein>
<dbReference type="AlphaFoldDB" id="A0A9P6I205"/>
<feature type="region of interest" description="Disordered" evidence="1">
    <location>
        <begin position="292"/>
        <end position="398"/>
    </location>
</feature>
<feature type="compositionally biased region" description="Low complexity" evidence="1">
    <location>
        <begin position="183"/>
        <end position="209"/>
    </location>
</feature>
<comment type="caution">
    <text evidence="4">The sequence shown here is derived from an EMBL/GenBank/DDBJ whole genome shotgun (WGS) entry which is preliminary data.</text>
</comment>
<reference evidence="4" key="2">
    <citation type="submission" date="2020-11" db="EMBL/GenBank/DDBJ databases">
        <title>Whole genome sequencing of Colletotrichum sp.</title>
        <authorList>
            <person name="Li H."/>
        </authorList>
    </citation>
    <scope>NUCLEOTIDE SEQUENCE</scope>
    <source>
        <strain evidence="4">CkLH20</strain>
    </source>
</reference>
<keyword evidence="2" id="KW-0472">Membrane</keyword>
<reference evidence="4" key="1">
    <citation type="submission" date="2020-03" db="EMBL/GenBank/DDBJ databases">
        <authorList>
            <person name="He L."/>
        </authorList>
    </citation>
    <scope>NUCLEOTIDE SEQUENCE</scope>
    <source>
        <strain evidence="4">CkLH20</strain>
    </source>
</reference>
<organism evidence="4 5">
    <name type="scientific">Colletotrichum karsti</name>
    <dbReference type="NCBI Taxonomy" id="1095194"/>
    <lineage>
        <taxon>Eukaryota</taxon>
        <taxon>Fungi</taxon>
        <taxon>Dikarya</taxon>
        <taxon>Ascomycota</taxon>
        <taxon>Pezizomycotina</taxon>
        <taxon>Sordariomycetes</taxon>
        <taxon>Hypocreomycetidae</taxon>
        <taxon>Glomerellales</taxon>
        <taxon>Glomerellaceae</taxon>
        <taxon>Colletotrichum</taxon>
        <taxon>Colletotrichum boninense species complex</taxon>
    </lineage>
</organism>
<evidence type="ECO:0008006" key="6">
    <source>
        <dbReference type="Google" id="ProtNLM"/>
    </source>
</evidence>
<dbReference type="EMBL" id="JAATWM020000021">
    <property type="protein sequence ID" value="KAF9875502.1"/>
    <property type="molecule type" value="Genomic_DNA"/>
</dbReference>
<keyword evidence="3" id="KW-0732">Signal</keyword>